<comment type="caution">
    <text evidence="2">The sequence shown here is derived from an EMBL/GenBank/DDBJ whole genome shotgun (WGS) entry which is preliminary data.</text>
</comment>
<evidence type="ECO:0000313" key="2">
    <source>
        <dbReference type="EMBL" id="KAK6981396.1"/>
    </source>
</evidence>
<proteinExistence type="predicted"/>
<evidence type="ECO:0000256" key="1">
    <source>
        <dbReference type="SAM" id="Phobius"/>
    </source>
</evidence>
<keyword evidence="1" id="KW-0472">Membrane</keyword>
<dbReference type="AlphaFoldDB" id="A0AAV9ZGP9"/>
<name>A0AAV9ZGP9_9AGAR</name>
<protein>
    <submittedName>
        <fullName evidence="2">Uncharacterized protein</fullName>
    </submittedName>
</protein>
<sequence length="165" mass="17322">MLRMERTLLESVSNFTGAIQDAEIGLTQAIPHSSDTQAETVPSQGRGPAPIPVYKLLNAGAIITSNSAESQTSHGISPLVLTAIGLSGTSMIALIAGLTALLLSRRKKGKAKVEETAPTPARVASINAFIIDHLVPWASPPPYTTPPGSPCVAFNRKFGSHERTV</sequence>
<keyword evidence="3" id="KW-1185">Reference proteome</keyword>
<keyword evidence="1" id="KW-0812">Transmembrane</keyword>
<dbReference type="Proteomes" id="UP001362999">
    <property type="component" value="Unassembled WGS sequence"/>
</dbReference>
<gene>
    <name evidence="2" type="ORF">R3P38DRAFT_2808154</name>
</gene>
<evidence type="ECO:0000313" key="3">
    <source>
        <dbReference type="Proteomes" id="UP001362999"/>
    </source>
</evidence>
<organism evidence="2 3">
    <name type="scientific">Favolaschia claudopus</name>
    <dbReference type="NCBI Taxonomy" id="2862362"/>
    <lineage>
        <taxon>Eukaryota</taxon>
        <taxon>Fungi</taxon>
        <taxon>Dikarya</taxon>
        <taxon>Basidiomycota</taxon>
        <taxon>Agaricomycotina</taxon>
        <taxon>Agaricomycetes</taxon>
        <taxon>Agaricomycetidae</taxon>
        <taxon>Agaricales</taxon>
        <taxon>Marasmiineae</taxon>
        <taxon>Mycenaceae</taxon>
        <taxon>Favolaschia</taxon>
    </lineage>
</organism>
<accession>A0AAV9ZGP9</accession>
<keyword evidence="1" id="KW-1133">Transmembrane helix</keyword>
<reference evidence="2 3" key="1">
    <citation type="journal article" date="2024" name="J Genomics">
        <title>Draft genome sequencing and assembly of Favolaschia claudopus CIRM-BRFM 2984 isolated from oak limbs.</title>
        <authorList>
            <person name="Navarro D."/>
            <person name="Drula E."/>
            <person name="Chaduli D."/>
            <person name="Cazenave R."/>
            <person name="Ahrendt S."/>
            <person name="Wang J."/>
            <person name="Lipzen A."/>
            <person name="Daum C."/>
            <person name="Barry K."/>
            <person name="Grigoriev I.V."/>
            <person name="Favel A."/>
            <person name="Rosso M.N."/>
            <person name="Martin F."/>
        </authorList>
    </citation>
    <scope>NUCLEOTIDE SEQUENCE [LARGE SCALE GENOMIC DNA]</scope>
    <source>
        <strain evidence="2 3">CIRM-BRFM 2984</strain>
    </source>
</reference>
<dbReference type="EMBL" id="JAWWNJ010000150">
    <property type="protein sequence ID" value="KAK6981396.1"/>
    <property type="molecule type" value="Genomic_DNA"/>
</dbReference>
<feature type="transmembrane region" description="Helical" evidence="1">
    <location>
        <begin position="79"/>
        <end position="103"/>
    </location>
</feature>